<gene>
    <name evidence="1" type="ORF">DAERI_100045</name>
</gene>
<dbReference type="InterPro" id="IPR009959">
    <property type="entry name" value="Cyclase_SnoaL-like"/>
</dbReference>
<dbReference type="PANTHER" id="PTHR38436">
    <property type="entry name" value="POLYKETIDE CYCLASE SNOAL-LIKE DOMAIN"/>
    <property type="match status" value="1"/>
</dbReference>
<dbReference type="SUPFAM" id="SSF54427">
    <property type="entry name" value="NTF2-like"/>
    <property type="match status" value="2"/>
</dbReference>
<evidence type="ECO:0000313" key="1">
    <source>
        <dbReference type="EMBL" id="GBF06682.1"/>
    </source>
</evidence>
<name>A0A2I9CXA3_9DEIO</name>
<accession>A0A2I9CXA3</accession>
<dbReference type="Gene3D" id="3.10.450.50">
    <property type="match status" value="2"/>
</dbReference>
<reference evidence="2" key="1">
    <citation type="submission" date="2018-01" db="EMBL/GenBank/DDBJ databases">
        <title>Draft Genome Sequence of the Radioresistant Bacterium Deinococcus aerius TR0125, Isolated from the Higher Atmosphere above Japan.</title>
        <authorList>
            <person name="Satoh K."/>
            <person name="Arai H."/>
            <person name="Sanzen T."/>
            <person name="Kawaguchi Y."/>
            <person name="Hayashi H."/>
            <person name="Yokobori S."/>
            <person name="Yamagishi A."/>
            <person name="Oono Y."/>
            <person name="Narumi I."/>
        </authorList>
    </citation>
    <scope>NUCLEOTIDE SEQUENCE [LARGE SCALE GENOMIC DNA]</scope>
    <source>
        <strain evidence="2">TR0125</strain>
    </source>
</reference>
<protein>
    <recommendedName>
        <fullName evidence="3">Ester cyclase</fullName>
    </recommendedName>
</protein>
<proteinExistence type="predicted"/>
<comment type="caution">
    <text evidence="1">The sequence shown here is derived from an EMBL/GenBank/DDBJ whole genome shotgun (WGS) entry which is preliminary data.</text>
</comment>
<dbReference type="Proteomes" id="UP000236569">
    <property type="component" value="Unassembled WGS sequence"/>
</dbReference>
<dbReference type="AlphaFoldDB" id="A0A2I9CXA3"/>
<dbReference type="Pfam" id="PF07366">
    <property type="entry name" value="SnoaL"/>
    <property type="match status" value="1"/>
</dbReference>
<organism evidence="1 2">
    <name type="scientific">Deinococcus aerius</name>
    <dbReference type="NCBI Taxonomy" id="200253"/>
    <lineage>
        <taxon>Bacteria</taxon>
        <taxon>Thermotogati</taxon>
        <taxon>Deinococcota</taxon>
        <taxon>Deinococci</taxon>
        <taxon>Deinococcales</taxon>
        <taxon>Deinococcaceae</taxon>
        <taxon>Deinococcus</taxon>
    </lineage>
</organism>
<evidence type="ECO:0008006" key="3">
    <source>
        <dbReference type="Google" id="ProtNLM"/>
    </source>
</evidence>
<dbReference type="EMBL" id="BFAG01000010">
    <property type="protein sequence ID" value="GBF06682.1"/>
    <property type="molecule type" value="Genomic_DNA"/>
</dbReference>
<keyword evidence="2" id="KW-1185">Reference proteome</keyword>
<dbReference type="GO" id="GO:0030638">
    <property type="term" value="P:polyketide metabolic process"/>
    <property type="evidence" value="ECO:0007669"/>
    <property type="project" value="InterPro"/>
</dbReference>
<dbReference type="PANTHER" id="PTHR38436:SF1">
    <property type="entry name" value="ESTER CYCLASE"/>
    <property type="match status" value="1"/>
</dbReference>
<sequence length="374" mass="41740">MTQELRPVFDFADHPDIADFAAAANTGRRQDLGGFDPDYVDIVDYIVRCTHKIWEERAVHLIYTHYTHNARVHTADGLTTYGSAAVVRNTLRSQAAFSASRSFADDVIWGGNAQDGFYTSHRLFTVGVNTGHTDYGPPTGRRIGRWIVADCRIRDNRIFEEWLVSDHSAELRQLGYDPLELARASAPVPPLPPGEPTGEDGQYPPTVLPLPAPTEAEAFVRALLHNLWNARMLNLVRARYAPGHVAWVPGHRQLYGHGDYEGFVLGLMAQFSDLRLSVDHVCVLGDAERGHRVATRWTMQGTHDGPGRYGRPTGRRVRILGVTHHELQGGLIRQEWTLFDEFALLRQLHAPLATEHEPFAAQLAPSASEEPTLP</sequence>
<dbReference type="OrthoDB" id="129343at2"/>
<dbReference type="InterPro" id="IPR032710">
    <property type="entry name" value="NTF2-like_dom_sf"/>
</dbReference>
<evidence type="ECO:0000313" key="2">
    <source>
        <dbReference type="Proteomes" id="UP000236569"/>
    </source>
</evidence>
<dbReference type="RefSeq" id="WP_103130044.1">
    <property type="nucleotide sequence ID" value="NZ_BFAG01000010.1"/>
</dbReference>